<dbReference type="Pfam" id="PF00646">
    <property type="entry name" value="F-box"/>
    <property type="match status" value="1"/>
</dbReference>
<dbReference type="InterPro" id="IPR036047">
    <property type="entry name" value="F-box-like_dom_sf"/>
</dbReference>
<evidence type="ECO:0000313" key="3">
    <source>
        <dbReference type="EMBL" id="OEL15837.1"/>
    </source>
</evidence>
<dbReference type="EMBL" id="LWDX02065292">
    <property type="protein sequence ID" value="OEL15837.1"/>
    <property type="molecule type" value="Genomic_DNA"/>
</dbReference>
<evidence type="ECO:0000259" key="1">
    <source>
        <dbReference type="Pfam" id="PF00646"/>
    </source>
</evidence>
<reference evidence="3 4" key="1">
    <citation type="submission" date="2016-09" db="EMBL/GenBank/DDBJ databases">
        <title>The draft genome of Dichanthelium oligosanthes: A C3 panicoid grass species.</title>
        <authorList>
            <person name="Studer A.J."/>
            <person name="Schnable J.C."/>
            <person name="Brutnell T.P."/>
        </authorList>
    </citation>
    <scope>NUCLEOTIDE SEQUENCE [LARGE SCALE GENOMIC DNA]</scope>
    <source>
        <strain evidence="4">cv. Kellogg 1175</strain>
        <tissue evidence="3">Leaf</tissue>
    </source>
</reference>
<dbReference type="PANTHER" id="PTHR32133:SF408">
    <property type="entry name" value="OS07G0120400 PROTEIN"/>
    <property type="match status" value="1"/>
</dbReference>
<name>A0A1E5USK5_9POAL</name>
<dbReference type="InterPro" id="IPR056594">
    <property type="entry name" value="AT5G49610-like_b-prop"/>
</dbReference>
<sequence length="354" mass="38559">MSPPELIADAVAEILLRVPPEEPAHILRASLVCKPWRRVLHDPAFLRRYREFHGTPPLLGFINNSSESGGHCVPRLVPTTEAASPFPPPDRGSWALDCRHGRVLLHTGAEAKDLLVWDPATGARRGLRKPGPHFWGFSAAVLCAAANCNHLDCHAGPFRVVFVGTTVDQDATWASVYSSETGAWSAAAASVANHGRRSSVEPKRGALVGDGIFFTLTTCSIVRYDLGEHRLSLIDWPDMPEVYGTGGVLMPMEDGSLGLASMRFSSVCLWSRNVDQEGVAGWVKCRVIGLETMLPNGKPFRRADVIGFAEGVGVIFVSTDVGVFTIDLKSESMRKVCEPVKCYSIIPFMSFYTP</sequence>
<evidence type="ECO:0000313" key="4">
    <source>
        <dbReference type="Proteomes" id="UP000095767"/>
    </source>
</evidence>
<accession>A0A1E5USK5</accession>
<dbReference type="Pfam" id="PF23635">
    <property type="entry name" value="Beta-prop_AT5G49610-like"/>
    <property type="match status" value="1"/>
</dbReference>
<comment type="caution">
    <text evidence="3">The sequence shown here is derived from an EMBL/GenBank/DDBJ whole genome shotgun (WGS) entry which is preliminary data.</text>
</comment>
<gene>
    <name evidence="3" type="ORF">BAE44_0023144</name>
</gene>
<keyword evidence="4" id="KW-1185">Reference proteome</keyword>
<dbReference type="InterPro" id="IPR001810">
    <property type="entry name" value="F-box_dom"/>
</dbReference>
<dbReference type="OrthoDB" id="681634at2759"/>
<evidence type="ECO:0000259" key="2">
    <source>
        <dbReference type="Pfam" id="PF23635"/>
    </source>
</evidence>
<feature type="domain" description="F-box protein AT5G49610-like beta-propeller" evidence="2">
    <location>
        <begin position="96"/>
        <end position="354"/>
    </location>
</feature>
<dbReference type="SUPFAM" id="SSF81383">
    <property type="entry name" value="F-box domain"/>
    <property type="match status" value="1"/>
</dbReference>
<protein>
    <submittedName>
        <fullName evidence="3">Uncharacterized protein</fullName>
    </submittedName>
</protein>
<dbReference type="AlphaFoldDB" id="A0A1E5USK5"/>
<proteinExistence type="predicted"/>
<dbReference type="Proteomes" id="UP000095767">
    <property type="component" value="Unassembled WGS sequence"/>
</dbReference>
<feature type="domain" description="F-box" evidence="1">
    <location>
        <begin position="9"/>
        <end position="47"/>
    </location>
</feature>
<dbReference type="PANTHER" id="PTHR32133">
    <property type="entry name" value="OS07G0120400 PROTEIN"/>
    <property type="match status" value="1"/>
</dbReference>
<feature type="non-terminal residue" evidence="3">
    <location>
        <position position="354"/>
    </location>
</feature>
<dbReference type="Gene3D" id="1.20.1280.50">
    <property type="match status" value="1"/>
</dbReference>
<organism evidence="3 4">
    <name type="scientific">Dichanthelium oligosanthes</name>
    <dbReference type="NCBI Taxonomy" id="888268"/>
    <lineage>
        <taxon>Eukaryota</taxon>
        <taxon>Viridiplantae</taxon>
        <taxon>Streptophyta</taxon>
        <taxon>Embryophyta</taxon>
        <taxon>Tracheophyta</taxon>
        <taxon>Spermatophyta</taxon>
        <taxon>Magnoliopsida</taxon>
        <taxon>Liliopsida</taxon>
        <taxon>Poales</taxon>
        <taxon>Poaceae</taxon>
        <taxon>PACMAD clade</taxon>
        <taxon>Panicoideae</taxon>
        <taxon>Panicodae</taxon>
        <taxon>Paniceae</taxon>
        <taxon>Dichantheliinae</taxon>
        <taxon>Dichanthelium</taxon>
    </lineage>
</organism>